<dbReference type="Pfam" id="PF01841">
    <property type="entry name" value="Transglut_core"/>
    <property type="match status" value="1"/>
</dbReference>
<dbReference type="Pfam" id="PF08379">
    <property type="entry name" value="Bact_transglu_N"/>
    <property type="match status" value="1"/>
</dbReference>
<dbReference type="RefSeq" id="WP_188395843.1">
    <property type="nucleotide sequence ID" value="NZ_BMCG01000003.1"/>
</dbReference>
<dbReference type="InterPro" id="IPR013589">
    <property type="entry name" value="Bac_transglu_N"/>
</dbReference>
<keyword evidence="3" id="KW-1185">Reference proteome</keyword>
<gene>
    <name evidence="2" type="ORF">GCM10007205_17580</name>
</gene>
<comment type="caution">
    <text evidence="2">The sequence shown here is derived from an EMBL/GenBank/DDBJ whole genome shotgun (WGS) entry which is preliminary data.</text>
</comment>
<reference evidence="2" key="1">
    <citation type="journal article" date="2014" name="Int. J. Syst. Evol. Microbiol.">
        <title>Complete genome sequence of Corynebacterium casei LMG S-19264T (=DSM 44701T), isolated from a smear-ripened cheese.</title>
        <authorList>
            <consortium name="US DOE Joint Genome Institute (JGI-PGF)"/>
            <person name="Walter F."/>
            <person name="Albersmeier A."/>
            <person name="Kalinowski J."/>
            <person name="Ruckert C."/>
        </authorList>
    </citation>
    <scope>NUCLEOTIDE SEQUENCE</scope>
    <source>
        <strain evidence="2">CCM 7086</strain>
    </source>
</reference>
<dbReference type="SMART" id="SM00460">
    <property type="entry name" value="TGc"/>
    <property type="match status" value="1"/>
</dbReference>
<accession>A0A8J2XXC5</accession>
<evidence type="ECO:0000313" key="3">
    <source>
        <dbReference type="Proteomes" id="UP000620266"/>
    </source>
</evidence>
<protein>
    <submittedName>
        <fullName evidence="2">Transglutaminase</fullName>
    </submittedName>
</protein>
<dbReference type="PANTHER" id="PTHR33490">
    <property type="entry name" value="BLR5614 PROTEIN-RELATED"/>
    <property type="match status" value="1"/>
</dbReference>
<dbReference type="PANTHER" id="PTHR33490:SF6">
    <property type="entry name" value="SLL1049 PROTEIN"/>
    <property type="match status" value="1"/>
</dbReference>
<dbReference type="Gene3D" id="3.10.620.30">
    <property type="match status" value="1"/>
</dbReference>
<dbReference type="InterPro" id="IPR002931">
    <property type="entry name" value="Transglutaminase-like"/>
</dbReference>
<dbReference type="Proteomes" id="UP000620266">
    <property type="component" value="Unassembled WGS sequence"/>
</dbReference>
<evidence type="ECO:0000259" key="1">
    <source>
        <dbReference type="SMART" id="SM00460"/>
    </source>
</evidence>
<name>A0A8J2XXC5_9BURK</name>
<reference evidence="2" key="2">
    <citation type="submission" date="2020-09" db="EMBL/GenBank/DDBJ databases">
        <authorList>
            <person name="Sun Q."/>
            <person name="Sedlacek I."/>
        </authorList>
    </citation>
    <scope>NUCLEOTIDE SEQUENCE</scope>
    <source>
        <strain evidence="2">CCM 7086</strain>
    </source>
</reference>
<proteinExistence type="predicted"/>
<organism evidence="2 3">
    <name type="scientific">Oxalicibacterium flavum</name>
    <dbReference type="NCBI Taxonomy" id="179467"/>
    <lineage>
        <taxon>Bacteria</taxon>
        <taxon>Pseudomonadati</taxon>
        <taxon>Pseudomonadota</taxon>
        <taxon>Betaproteobacteria</taxon>
        <taxon>Burkholderiales</taxon>
        <taxon>Oxalobacteraceae</taxon>
        <taxon>Oxalicibacterium</taxon>
    </lineage>
</organism>
<dbReference type="InterPro" id="IPR038765">
    <property type="entry name" value="Papain-like_cys_pep_sf"/>
</dbReference>
<sequence>MRFAISHETLYRYTAPLNYTIQQLRLTPRLEAHQKTLSWQIDTAGQRNAFTDAYGNQCHMLTITGNHDTVRIAVTGEVELAPLERGRLVEKGALSPLVFTMPTRLIEQTEAIHAFAGQHLRGRDSAALLQLAEAICGAVTYQSGATAVTSTANEALQLQRGVCQDHAHLFIACCHTHNIPARYVSGYIDSGSSGHAESHAWADVWVDEDDFSGWVSIDVTHAGFASDMHCRLAVARDYDSAAPISGVRRGGGEESMNVSVRVVPLDAQ</sequence>
<dbReference type="SUPFAM" id="SSF54001">
    <property type="entry name" value="Cysteine proteinases"/>
    <property type="match status" value="1"/>
</dbReference>
<dbReference type="EMBL" id="BMCG01000003">
    <property type="protein sequence ID" value="GGC08934.1"/>
    <property type="molecule type" value="Genomic_DNA"/>
</dbReference>
<dbReference type="AlphaFoldDB" id="A0A8J2XXC5"/>
<evidence type="ECO:0000313" key="2">
    <source>
        <dbReference type="EMBL" id="GGC08934.1"/>
    </source>
</evidence>
<feature type="domain" description="Transglutaminase-like" evidence="1">
    <location>
        <begin position="155"/>
        <end position="221"/>
    </location>
</feature>